<dbReference type="InterPro" id="IPR000757">
    <property type="entry name" value="Beta-glucanase-like"/>
</dbReference>
<evidence type="ECO:0000313" key="2">
    <source>
        <dbReference type="EMBL" id="MBW7460671.1"/>
    </source>
</evidence>
<name>A0ABS7CIB4_9BACL</name>
<dbReference type="PROSITE" id="PS51762">
    <property type="entry name" value="GH16_2"/>
    <property type="match status" value="1"/>
</dbReference>
<organism evidence="2 3">
    <name type="scientific">Paenibacillus sepulcri</name>
    <dbReference type="NCBI Taxonomy" id="359917"/>
    <lineage>
        <taxon>Bacteria</taxon>
        <taxon>Bacillati</taxon>
        <taxon>Bacillota</taxon>
        <taxon>Bacilli</taxon>
        <taxon>Bacillales</taxon>
        <taxon>Paenibacillaceae</taxon>
        <taxon>Paenibacillus</taxon>
    </lineage>
</organism>
<evidence type="ECO:0000259" key="1">
    <source>
        <dbReference type="PROSITE" id="PS51762"/>
    </source>
</evidence>
<dbReference type="Gene3D" id="2.60.120.200">
    <property type="match status" value="1"/>
</dbReference>
<proteinExistence type="predicted"/>
<keyword evidence="3" id="KW-1185">Reference proteome</keyword>
<dbReference type="SUPFAM" id="SSF49899">
    <property type="entry name" value="Concanavalin A-like lectins/glucanases"/>
    <property type="match status" value="1"/>
</dbReference>
<feature type="non-terminal residue" evidence="2">
    <location>
        <position position="277"/>
    </location>
</feature>
<accession>A0ABS7CIB4</accession>
<dbReference type="Proteomes" id="UP001519887">
    <property type="component" value="Unassembled WGS sequence"/>
</dbReference>
<sequence>MWPAFWTLTANGYVQNPDMANQPSDELDILEGYMGTPSGYQIAWHPWGYDKAPDSGYDASKLGGGFNANLDTPAFNNINLAMGFHTLGVYITKDWTYYYCDNVEVTRHPTLPYSWQYGNYFIINAAVSDHYGISPNSSDPFENFDVPGGFTRYGNESDTYVDWVRVYQDAPDTVRFESVSSVKALSGDIVRVKVTRNETAANLTGTYQVEAPAGWKIMNGDQFVDLNGVYDAAFAAGASSDTLTFLVPNDYTETSNIRITPVSSANTSYAPLVISAE</sequence>
<dbReference type="EMBL" id="JAHZIK010002377">
    <property type="protein sequence ID" value="MBW7460671.1"/>
    <property type="molecule type" value="Genomic_DNA"/>
</dbReference>
<dbReference type="InterPro" id="IPR013320">
    <property type="entry name" value="ConA-like_dom_sf"/>
</dbReference>
<protein>
    <recommendedName>
        <fullName evidence="1">GH16 domain-containing protein</fullName>
    </recommendedName>
</protein>
<gene>
    <name evidence="2" type="ORF">K0U00_42060</name>
</gene>
<comment type="caution">
    <text evidence="2">The sequence shown here is derived from an EMBL/GenBank/DDBJ whole genome shotgun (WGS) entry which is preliminary data.</text>
</comment>
<evidence type="ECO:0000313" key="3">
    <source>
        <dbReference type="Proteomes" id="UP001519887"/>
    </source>
</evidence>
<feature type="domain" description="GH16" evidence="1">
    <location>
        <begin position="1"/>
        <end position="172"/>
    </location>
</feature>
<reference evidence="2 3" key="1">
    <citation type="submission" date="2021-07" db="EMBL/GenBank/DDBJ databases">
        <title>Paenibacillus radiodurans sp. nov., isolated from the southeastern edge of Tengger Desert.</title>
        <authorList>
            <person name="Zhang G."/>
        </authorList>
    </citation>
    <scope>NUCLEOTIDE SEQUENCE [LARGE SCALE GENOMIC DNA]</scope>
    <source>
        <strain evidence="2 3">CCM 7311</strain>
    </source>
</reference>